<dbReference type="STRING" id="381751.SAMN05444391_0985"/>
<evidence type="ECO:0000256" key="5">
    <source>
        <dbReference type="SAM" id="MobiDB-lite"/>
    </source>
</evidence>
<evidence type="ECO:0000256" key="4">
    <source>
        <dbReference type="ARBA" id="ARBA00023136"/>
    </source>
</evidence>
<feature type="compositionally biased region" description="Polar residues" evidence="5">
    <location>
        <begin position="97"/>
        <end position="110"/>
    </location>
</feature>
<accession>A0A1M6SDB1</accession>
<feature type="domain" description="TonB C-terminal" evidence="7">
    <location>
        <begin position="176"/>
        <end position="233"/>
    </location>
</feature>
<dbReference type="EMBL" id="LT670846">
    <property type="protein sequence ID" value="SHK42721.1"/>
    <property type="molecule type" value="Genomic_DNA"/>
</dbReference>
<evidence type="ECO:0000256" key="2">
    <source>
        <dbReference type="ARBA" id="ARBA00022692"/>
    </source>
</evidence>
<evidence type="ECO:0000313" key="8">
    <source>
        <dbReference type="EMBL" id="SHK42721.1"/>
    </source>
</evidence>
<evidence type="ECO:0000313" key="9">
    <source>
        <dbReference type="Proteomes" id="UP000189810"/>
    </source>
</evidence>
<dbReference type="InterPro" id="IPR006260">
    <property type="entry name" value="TonB/TolA_C"/>
</dbReference>
<evidence type="ECO:0000256" key="1">
    <source>
        <dbReference type="ARBA" id="ARBA00004167"/>
    </source>
</evidence>
<evidence type="ECO:0000256" key="6">
    <source>
        <dbReference type="SAM" id="Phobius"/>
    </source>
</evidence>
<sequence>MREELLEKLLYLSVSTFLNLIIFSFLSYLLTINVKRMVNNTPINLYVELPKPMEEKVNLTRGSTGYEAKKGKGINREGKKKLATSTVEQPPAEKGSVPNSKNQSTQESSILSQIEEKVKGRYSNLQEEGIQKVQNIGDISATVTEKGVSLEGLPGNRGIAYSPPLPKIVSDEPLSTLKIEVWIDPDGNVIKAQIVKRSGMPSVDARLLYFVKSIKFEPISSNVIQRGIISFKFRGG</sequence>
<feature type="region of interest" description="Disordered" evidence="5">
    <location>
        <begin position="58"/>
        <end position="110"/>
    </location>
</feature>
<dbReference type="RefSeq" id="WP_079654110.1">
    <property type="nucleotide sequence ID" value="NZ_LT670846.1"/>
</dbReference>
<proteinExistence type="predicted"/>
<dbReference type="SUPFAM" id="SSF74653">
    <property type="entry name" value="TolA/TonB C-terminal domain"/>
    <property type="match status" value="1"/>
</dbReference>
<feature type="compositionally biased region" description="Basic and acidic residues" evidence="5">
    <location>
        <begin position="67"/>
        <end position="77"/>
    </location>
</feature>
<dbReference type="GO" id="GO:0016020">
    <property type="term" value="C:membrane"/>
    <property type="evidence" value="ECO:0007669"/>
    <property type="project" value="UniProtKB-SubCell"/>
</dbReference>
<comment type="subcellular location">
    <subcellularLocation>
        <location evidence="1">Membrane</location>
        <topology evidence="1">Single-pass membrane protein</topology>
    </subcellularLocation>
</comment>
<dbReference type="InterPro" id="IPR037682">
    <property type="entry name" value="TonB_C"/>
</dbReference>
<evidence type="ECO:0000256" key="3">
    <source>
        <dbReference type="ARBA" id="ARBA00022989"/>
    </source>
</evidence>
<dbReference type="Pfam" id="PF03544">
    <property type="entry name" value="TonB_C"/>
    <property type="match status" value="1"/>
</dbReference>
<protein>
    <submittedName>
        <fullName evidence="8">Protein TonB</fullName>
    </submittedName>
</protein>
<keyword evidence="3 6" id="KW-1133">Transmembrane helix</keyword>
<keyword evidence="9" id="KW-1185">Reference proteome</keyword>
<dbReference type="OrthoDB" id="14974at2"/>
<dbReference type="GO" id="GO:0055085">
    <property type="term" value="P:transmembrane transport"/>
    <property type="evidence" value="ECO:0007669"/>
    <property type="project" value="InterPro"/>
</dbReference>
<feature type="transmembrane region" description="Helical" evidence="6">
    <location>
        <begin position="9"/>
        <end position="30"/>
    </location>
</feature>
<keyword evidence="2 6" id="KW-0812">Transmembrane</keyword>
<evidence type="ECO:0000259" key="7">
    <source>
        <dbReference type="Pfam" id="PF03544"/>
    </source>
</evidence>
<organism evidence="8 9">
    <name type="scientific">Thermocrinis minervae</name>
    <dbReference type="NCBI Taxonomy" id="381751"/>
    <lineage>
        <taxon>Bacteria</taxon>
        <taxon>Pseudomonadati</taxon>
        <taxon>Aquificota</taxon>
        <taxon>Aquificia</taxon>
        <taxon>Aquificales</taxon>
        <taxon>Aquificaceae</taxon>
        <taxon>Thermocrinis</taxon>
    </lineage>
</organism>
<keyword evidence="4 6" id="KW-0472">Membrane</keyword>
<name>A0A1M6SDB1_9AQUI</name>
<gene>
    <name evidence="8" type="ORF">SAMN05444391_0985</name>
</gene>
<dbReference type="NCBIfam" id="TIGR01352">
    <property type="entry name" value="tonB_Cterm"/>
    <property type="match status" value="1"/>
</dbReference>
<dbReference type="AlphaFoldDB" id="A0A1M6SDB1"/>
<reference evidence="8 9" key="1">
    <citation type="submission" date="2016-11" db="EMBL/GenBank/DDBJ databases">
        <authorList>
            <person name="Jaros S."/>
            <person name="Januszkiewicz K."/>
            <person name="Wedrychowicz H."/>
        </authorList>
    </citation>
    <scope>NUCLEOTIDE SEQUENCE [LARGE SCALE GENOMIC DNA]</scope>
    <source>
        <strain evidence="8 9">DSM 19557</strain>
    </source>
</reference>
<dbReference type="Proteomes" id="UP000189810">
    <property type="component" value="Chromosome I"/>
</dbReference>